<keyword evidence="8" id="KW-1015">Disulfide bond</keyword>
<dbReference type="PANTHER" id="PTHR10127">
    <property type="entry name" value="DISCOIDIN, CUB, EGF, LAMININ , AND ZINC METALLOPROTEASE DOMAIN CONTAINING"/>
    <property type="match status" value="1"/>
</dbReference>
<dbReference type="GO" id="GO:0006508">
    <property type="term" value="P:proteolysis"/>
    <property type="evidence" value="ECO:0007669"/>
    <property type="project" value="UniProtKB-KW"/>
</dbReference>
<comment type="subcellular location">
    <subcellularLocation>
        <location evidence="11">Zymogen granule</location>
    </subcellularLocation>
</comment>
<keyword evidence="3" id="KW-0732">Signal</keyword>
<evidence type="ECO:0000256" key="1">
    <source>
        <dbReference type="ARBA" id="ARBA00022670"/>
    </source>
</evidence>
<evidence type="ECO:0000256" key="7">
    <source>
        <dbReference type="ARBA" id="ARBA00023145"/>
    </source>
</evidence>
<comment type="cofactor">
    <cofactor evidence="12 13">
        <name>Zn(2+)</name>
        <dbReference type="ChEBI" id="CHEBI:29105"/>
    </cofactor>
    <text evidence="12 13">Binds 1 zinc ion per subunit.</text>
</comment>
<reference evidence="15" key="1">
    <citation type="submission" date="2025-08" db="UniProtKB">
        <authorList>
            <consortium name="Ensembl"/>
        </authorList>
    </citation>
    <scope>IDENTIFICATION</scope>
</reference>
<reference evidence="15" key="2">
    <citation type="submission" date="2025-09" db="UniProtKB">
        <authorList>
            <consortium name="Ensembl"/>
        </authorList>
    </citation>
    <scope>IDENTIFICATION</scope>
</reference>
<dbReference type="STRING" id="48699.ENSPLAP00000001625"/>
<keyword evidence="9" id="KW-0325">Glycoprotein</keyword>
<feature type="domain" description="Peptidase M12A" evidence="14">
    <location>
        <begin position="77"/>
        <end position="274"/>
    </location>
</feature>
<dbReference type="PANTHER" id="PTHR10127:SF899">
    <property type="entry name" value="ASTACIN-LIKE METALLOENDOPEPTIDASE-RELATED"/>
    <property type="match status" value="1"/>
</dbReference>
<evidence type="ECO:0000256" key="10">
    <source>
        <dbReference type="ARBA" id="ARBA00023329"/>
    </source>
</evidence>
<proteinExistence type="predicted"/>
<dbReference type="EC" id="3.4.24.-" evidence="13"/>
<dbReference type="FunFam" id="3.40.390.10:FF:000040">
    <property type="entry name" value="Metalloendopeptidase"/>
    <property type="match status" value="1"/>
</dbReference>
<feature type="binding site" evidence="12">
    <location>
        <position position="174"/>
    </location>
    <ligand>
        <name>Zn(2+)</name>
        <dbReference type="ChEBI" id="CHEBI:29105"/>
        <note>catalytic</note>
    </ligand>
</feature>
<sequence length="283" mass="31841">CSDCWHKYNAIIISSLIQRNQTGRAVFEQNCRIPAELKEIGVYENALVHKNKCLSLFCGSAETPLIYGDIAPSKSRNAVPCTATGCKWPKSGDYVYIPVYISSSYTSAERNIIIRGLVSFHSSTCIRFVWRTSHVDYLYFYSGTGCWSYLGRQGGLQAVSLRNNGCLYHSTVQHEVSHALGFHHEQVRSDRDSYVQVLPQNIIPGYEHNFEKIQTNNLGTPYDFNSVMHYTKYAFSKNGQPTLLSKANPSLDFGRATSMSANDIARINKLYGCSDKKQVDESD</sequence>
<dbReference type="GO" id="GO:0042588">
    <property type="term" value="C:zymogen granule"/>
    <property type="evidence" value="ECO:0007669"/>
    <property type="project" value="UniProtKB-SubCell"/>
</dbReference>
<evidence type="ECO:0000256" key="5">
    <source>
        <dbReference type="ARBA" id="ARBA00022833"/>
    </source>
</evidence>
<evidence type="ECO:0000313" key="16">
    <source>
        <dbReference type="Proteomes" id="UP000261500"/>
    </source>
</evidence>
<keyword evidence="5 12" id="KW-0862">Zinc</keyword>
<evidence type="ECO:0000256" key="11">
    <source>
        <dbReference type="ARBA" id="ARBA00024324"/>
    </source>
</evidence>
<keyword evidence="2 12" id="KW-0479">Metal-binding</keyword>
<dbReference type="Proteomes" id="UP000261500">
    <property type="component" value="Unplaced"/>
</dbReference>
<evidence type="ECO:0000256" key="4">
    <source>
        <dbReference type="ARBA" id="ARBA00022801"/>
    </source>
</evidence>
<evidence type="ECO:0000256" key="9">
    <source>
        <dbReference type="ARBA" id="ARBA00023180"/>
    </source>
</evidence>
<comment type="caution">
    <text evidence="12">Lacks conserved residue(s) required for the propagation of feature annotation.</text>
</comment>
<evidence type="ECO:0000313" key="15">
    <source>
        <dbReference type="Ensembl" id="ENSPLAP00000001625.1"/>
    </source>
</evidence>
<dbReference type="InterPro" id="IPR006026">
    <property type="entry name" value="Peptidase_Metallo"/>
</dbReference>
<evidence type="ECO:0000256" key="2">
    <source>
        <dbReference type="ARBA" id="ARBA00022723"/>
    </source>
</evidence>
<evidence type="ECO:0000256" key="13">
    <source>
        <dbReference type="RuleBase" id="RU361183"/>
    </source>
</evidence>
<dbReference type="Pfam" id="PF01400">
    <property type="entry name" value="Astacin"/>
    <property type="match status" value="1"/>
</dbReference>
<dbReference type="GeneTree" id="ENSGT00940000161051"/>
<keyword evidence="7" id="KW-0865">Zymogen</keyword>
<dbReference type="GO" id="GO:0008270">
    <property type="term" value="F:zinc ion binding"/>
    <property type="evidence" value="ECO:0007669"/>
    <property type="project" value="UniProtKB-UniRule"/>
</dbReference>
<dbReference type="InterPro" id="IPR001506">
    <property type="entry name" value="Peptidase_M12A"/>
</dbReference>
<evidence type="ECO:0000256" key="3">
    <source>
        <dbReference type="ARBA" id="ARBA00022729"/>
    </source>
</evidence>
<accession>A0A3B3TK59</accession>
<dbReference type="GO" id="GO:0004222">
    <property type="term" value="F:metalloendopeptidase activity"/>
    <property type="evidence" value="ECO:0007669"/>
    <property type="project" value="UniProtKB-UniRule"/>
</dbReference>
<feature type="binding site" evidence="12">
    <location>
        <position position="178"/>
    </location>
    <ligand>
        <name>Zn(2+)</name>
        <dbReference type="ChEBI" id="CHEBI:29105"/>
        <note>catalytic</note>
    </ligand>
</feature>
<keyword evidence="10" id="KW-0968">Cytoplasmic vesicle</keyword>
<dbReference type="SMART" id="SM00235">
    <property type="entry name" value="ZnMc"/>
    <property type="match status" value="1"/>
</dbReference>
<feature type="active site" evidence="12">
    <location>
        <position position="175"/>
    </location>
</feature>
<dbReference type="SUPFAM" id="SSF55486">
    <property type="entry name" value="Metalloproteases ('zincins'), catalytic domain"/>
    <property type="match status" value="1"/>
</dbReference>
<keyword evidence="6 12" id="KW-0482">Metalloprotease</keyword>
<protein>
    <recommendedName>
        <fullName evidence="13">Metalloendopeptidase</fullName>
        <ecNumber evidence="13">3.4.24.-</ecNumber>
    </recommendedName>
</protein>
<dbReference type="AlphaFoldDB" id="A0A3B3TK59"/>
<evidence type="ECO:0000256" key="6">
    <source>
        <dbReference type="ARBA" id="ARBA00023049"/>
    </source>
</evidence>
<dbReference type="PRINTS" id="PR00480">
    <property type="entry name" value="ASTACIN"/>
</dbReference>
<dbReference type="Gene3D" id="3.40.390.10">
    <property type="entry name" value="Collagenase (Catalytic Domain)"/>
    <property type="match status" value="1"/>
</dbReference>
<name>A0A3B3TK59_9TELE</name>
<evidence type="ECO:0000259" key="14">
    <source>
        <dbReference type="PROSITE" id="PS51864"/>
    </source>
</evidence>
<dbReference type="Ensembl" id="ENSPLAT00000014419.1">
    <property type="protein sequence ID" value="ENSPLAP00000001625.1"/>
    <property type="gene ID" value="ENSPLAG00000003122.1"/>
</dbReference>
<evidence type="ECO:0000256" key="12">
    <source>
        <dbReference type="PROSITE-ProRule" id="PRU01211"/>
    </source>
</evidence>
<dbReference type="PROSITE" id="PS51864">
    <property type="entry name" value="ASTACIN"/>
    <property type="match status" value="1"/>
</dbReference>
<evidence type="ECO:0000256" key="8">
    <source>
        <dbReference type="ARBA" id="ARBA00023157"/>
    </source>
</evidence>
<feature type="binding site" evidence="12">
    <location>
        <position position="184"/>
    </location>
    <ligand>
        <name>Zn(2+)</name>
        <dbReference type="ChEBI" id="CHEBI:29105"/>
        <note>catalytic</note>
    </ligand>
</feature>
<dbReference type="InterPro" id="IPR024079">
    <property type="entry name" value="MetalloPept_cat_dom_sf"/>
</dbReference>
<organism evidence="15 16">
    <name type="scientific">Poecilia latipinna</name>
    <name type="common">sailfin molly</name>
    <dbReference type="NCBI Taxonomy" id="48699"/>
    <lineage>
        <taxon>Eukaryota</taxon>
        <taxon>Metazoa</taxon>
        <taxon>Chordata</taxon>
        <taxon>Craniata</taxon>
        <taxon>Vertebrata</taxon>
        <taxon>Euteleostomi</taxon>
        <taxon>Actinopterygii</taxon>
        <taxon>Neopterygii</taxon>
        <taxon>Teleostei</taxon>
        <taxon>Neoteleostei</taxon>
        <taxon>Acanthomorphata</taxon>
        <taxon>Ovalentaria</taxon>
        <taxon>Atherinomorphae</taxon>
        <taxon>Cyprinodontiformes</taxon>
        <taxon>Poeciliidae</taxon>
        <taxon>Poeciliinae</taxon>
        <taxon>Poecilia</taxon>
    </lineage>
</organism>
<keyword evidence="1 12" id="KW-0645">Protease</keyword>
<keyword evidence="16" id="KW-1185">Reference proteome</keyword>
<keyword evidence="4 12" id="KW-0378">Hydrolase</keyword>